<dbReference type="AlphaFoldDB" id="A0A5C6WTD1"/>
<evidence type="ECO:0000259" key="5">
    <source>
        <dbReference type="PROSITE" id="PS50987"/>
    </source>
</evidence>
<accession>A0A5C6WTD1</accession>
<dbReference type="PANTHER" id="PTHR43132:SF8">
    <property type="entry name" value="HTH-TYPE TRANSCRIPTIONAL REGULATOR KMTR"/>
    <property type="match status" value="1"/>
</dbReference>
<dbReference type="PANTHER" id="PTHR43132">
    <property type="entry name" value="ARSENICAL RESISTANCE OPERON REPRESSOR ARSR-RELATED"/>
    <property type="match status" value="1"/>
</dbReference>
<evidence type="ECO:0000256" key="3">
    <source>
        <dbReference type="ARBA" id="ARBA00023163"/>
    </source>
</evidence>
<name>A0A5C6WTD1_9DELT</name>
<dbReference type="SMART" id="SM00450">
    <property type="entry name" value="RHOD"/>
    <property type="match status" value="1"/>
</dbReference>
<dbReference type="RefSeq" id="WP_146977575.1">
    <property type="nucleotide sequence ID" value="NZ_VOSL01000148.1"/>
</dbReference>
<dbReference type="Pfam" id="PF00581">
    <property type="entry name" value="Rhodanese"/>
    <property type="match status" value="1"/>
</dbReference>
<dbReference type="CDD" id="cd00158">
    <property type="entry name" value="RHOD"/>
    <property type="match status" value="1"/>
</dbReference>
<evidence type="ECO:0000256" key="1">
    <source>
        <dbReference type="ARBA" id="ARBA00023015"/>
    </source>
</evidence>
<dbReference type="InterPro" id="IPR036388">
    <property type="entry name" value="WH-like_DNA-bd_sf"/>
</dbReference>
<dbReference type="InterPro" id="IPR036873">
    <property type="entry name" value="Rhodanese-like_dom_sf"/>
</dbReference>
<dbReference type="CDD" id="cd00090">
    <property type="entry name" value="HTH_ARSR"/>
    <property type="match status" value="1"/>
</dbReference>
<dbReference type="NCBIfam" id="NF033788">
    <property type="entry name" value="HTH_metalloreg"/>
    <property type="match status" value="1"/>
</dbReference>
<dbReference type="InterPro" id="IPR011991">
    <property type="entry name" value="ArsR-like_HTH"/>
</dbReference>
<dbReference type="EMBL" id="VOSL01000148">
    <property type="protein sequence ID" value="TXD31402.1"/>
    <property type="molecule type" value="Genomic_DNA"/>
</dbReference>
<dbReference type="Gene3D" id="1.10.10.10">
    <property type="entry name" value="Winged helix-like DNA-binding domain superfamily/Winged helix DNA-binding domain"/>
    <property type="match status" value="1"/>
</dbReference>
<dbReference type="InterPro" id="IPR001307">
    <property type="entry name" value="Thiosulphate_STrfase_CS"/>
</dbReference>
<dbReference type="PROSITE" id="PS50987">
    <property type="entry name" value="HTH_ARSR_2"/>
    <property type="match status" value="1"/>
</dbReference>
<dbReference type="InterPro" id="IPR001845">
    <property type="entry name" value="HTH_ArsR_DNA-bd_dom"/>
</dbReference>
<feature type="domain" description="Rhodanese" evidence="4">
    <location>
        <begin position="130"/>
        <end position="219"/>
    </location>
</feature>
<dbReference type="PRINTS" id="PR00778">
    <property type="entry name" value="HTHARSR"/>
</dbReference>
<evidence type="ECO:0000313" key="7">
    <source>
        <dbReference type="Proteomes" id="UP000321046"/>
    </source>
</evidence>
<dbReference type="GO" id="GO:0003677">
    <property type="term" value="F:DNA binding"/>
    <property type="evidence" value="ECO:0007669"/>
    <property type="project" value="UniProtKB-KW"/>
</dbReference>
<dbReference type="Proteomes" id="UP000321046">
    <property type="component" value="Unassembled WGS sequence"/>
</dbReference>
<gene>
    <name evidence="6" type="ORF">FRC96_21315</name>
</gene>
<keyword evidence="2" id="KW-0238">DNA-binding</keyword>
<comment type="caution">
    <text evidence="6">The sequence shown here is derived from an EMBL/GenBank/DDBJ whole genome shotgun (WGS) entry which is preliminary data.</text>
</comment>
<dbReference type="InterPro" id="IPR051011">
    <property type="entry name" value="Metal_resp_trans_reg"/>
</dbReference>
<dbReference type="PROSITE" id="PS00380">
    <property type="entry name" value="RHODANESE_1"/>
    <property type="match status" value="1"/>
</dbReference>
<dbReference type="Gene3D" id="3.40.250.10">
    <property type="entry name" value="Rhodanese-like domain"/>
    <property type="match status" value="1"/>
</dbReference>
<dbReference type="OrthoDB" id="9776795at2"/>
<dbReference type="SUPFAM" id="SSF52821">
    <property type="entry name" value="Rhodanese/Cell cycle control phosphatase"/>
    <property type="match status" value="1"/>
</dbReference>
<proteinExistence type="predicted"/>
<sequence length="224" mass="24987">MTIEDLPNSLYEAFARVGQALASPHRLRILNILAQSERSVEELASRLDQSMANTSTHLKVLKQARLVVGRREGKHVFYGLANEATRRVWLALRDMGLSELPEVRDLMHTYAEDPHNLSLLNTPELLERAERGEVIVLDLRGKREFEAGHVPGARSIPADELDQRLKELPTDRTIVAYCRGPYCVAAIQGVEKMRAAGLDAHRATDGILEWRAAGLPVEESDHAA</sequence>
<protein>
    <submittedName>
        <fullName evidence="6">Metalloregulator ArsR/SmtB family transcription factor</fullName>
    </submittedName>
</protein>
<evidence type="ECO:0000256" key="2">
    <source>
        <dbReference type="ARBA" id="ARBA00023125"/>
    </source>
</evidence>
<organism evidence="6 7">
    <name type="scientific">Lujinxingia vulgaris</name>
    <dbReference type="NCBI Taxonomy" id="2600176"/>
    <lineage>
        <taxon>Bacteria</taxon>
        <taxon>Deltaproteobacteria</taxon>
        <taxon>Bradymonadales</taxon>
        <taxon>Lujinxingiaceae</taxon>
        <taxon>Lujinxingia</taxon>
    </lineage>
</organism>
<keyword evidence="3" id="KW-0804">Transcription</keyword>
<reference evidence="6 7" key="1">
    <citation type="submission" date="2019-08" db="EMBL/GenBank/DDBJ databases">
        <title>Bradymonadales sp. TMQ2.</title>
        <authorList>
            <person name="Liang Q."/>
        </authorList>
    </citation>
    <scope>NUCLEOTIDE SEQUENCE [LARGE SCALE GENOMIC DNA]</scope>
    <source>
        <strain evidence="6 7">TMQ2</strain>
    </source>
</reference>
<feature type="domain" description="HTH arsR-type" evidence="5">
    <location>
        <begin position="6"/>
        <end position="100"/>
    </location>
</feature>
<dbReference type="SUPFAM" id="SSF46785">
    <property type="entry name" value="Winged helix' DNA-binding domain"/>
    <property type="match status" value="1"/>
</dbReference>
<dbReference type="Pfam" id="PF01022">
    <property type="entry name" value="HTH_5"/>
    <property type="match status" value="1"/>
</dbReference>
<evidence type="ECO:0000259" key="4">
    <source>
        <dbReference type="PROSITE" id="PS50206"/>
    </source>
</evidence>
<dbReference type="InterPro" id="IPR001763">
    <property type="entry name" value="Rhodanese-like_dom"/>
</dbReference>
<dbReference type="SMART" id="SM00418">
    <property type="entry name" value="HTH_ARSR"/>
    <property type="match status" value="1"/>
</dbReference>
<dbReference type="PROSITE" id="PS50206">
    <property type="entry name" value="RHODANESE_3"/>
    <property type="match status" value="1"/>
</dbReference>
<dbReference type="InterPro" id="IPR036390">
    <property type="entry name" value="WH_DNA-bd_sf"/>
</dbReference>
<keyword evidence="1" id="KW-0805">Transcription regulation</keyword>
<dbReference type="GO" id="GO:0004792">
    <property type="term" value="F:thiosulfate-cyanide sulfurtransferase activity"/>
    <property type="evidence" value="ECO:0007669"/>
    <property type="project" value="InterPro"/>
</dbReference>
<dbReference type="GO" id="GO:0003700">
    <property type="term" value="F:DNA-binding transcription factor activity"/>
    <property type="evidence" value="ECO:0007669"/>
    <property type="project" value="InterPro"/>
</dbReference>
<evidence type="ECO:0000313" key="6">
    <source>
        <dbReference type="EMBL" id="TXD31402.1"/>
    </source>
</evidence>